<dbReference type="KEGG" id="sgrg:L0C25_23205"/>
<name>A0AA46YLC7_9ACTN</name>
<feature type="domain" description="Carboxymuconolactone decarboxylase-like" evidence="1">
    <location>
        <begin position="47"/>
        <end position="126"/>
    </location>
</feature>
<reference evidence="2" key="1">
    <citation type="submission" date="2022-01" db="EMBL/GenBank/DDBJ databases">
        <title>Nocardioidaceae gen. sp. A5X3R13.</title>
        <authorList>
            <person name="Lopez Marin M.A."/>
            <person name="Uhlik O."/>
        </authorList>
    </citation>
    <scope>NUCLEOTIDE SEQUENCE</scope>
    <source>
        <strain evidence="2">A5X3R13</strain>
    </source>
</reference>
<dbReference type="SUPFAM" id="SSF69118">
    <property type="entry name" value="AhpD-like"/>
    <property type="match status" value="1"/>
</dbReference>
<dbReference type="RefSeq" id="WP_271634212.1">
    <property type="nucleotide sequence ID" value="NZ_CP094970.1"/>
</dbReference>
<dbReference type="Proteomes" id="UP001164390">
    <property type="component" value="Chromosome"/>
</dbReference>
<evidence type="ECO:0000313" key="3">
    <source>
        <dbReference type="Proteomes" id="UP001164390"/>
    </source>
</evidence>
<accession>A0AA46YLC7</accession>
<gene>
    <name evidence="2" type="ORF">L0C25_23205</name>
</gene>
<dbReference type="InterPro" id="IPR029032">
    <property type="entry name" value="AhpD-like"/>
</dbReference>
<dbReference type="PANTHER" id="PTHR34846:SF5">
    <property type="entry name" value="CARBOXYMUCONOLACTONE DECARBOXYLASE-LIKE DOMAIN-CONTAINING PROTEIN"/>
    <property type="match status" value="1"/>
</dbReference>
<dbReference type="Gene3D" id="1.20.1290.10">
    <property type="entry name" value="AhpD-like"/>
    <property type="match status" value="1"/>
</dbReference>
<evidence type="ECO:0000259" key="1">
    <source>
        <dbReference type="Pfam" id="PF02627"/>
    </source>
</evidence>
<dbReference type="Pfam" id="PF02627">
    <property type="entry name" value="CMD"/>
    <property type="match status" value="1"/>
</dbReference>
<evidence type="ECO:0000313" key="2">
    <source>
        <dbReference type="EMBL" id="UYM05381.1"/>
    </source>
</evidence>
<protein>
    <submittedName>
        <fullName evidence="2">Carboxymuconolactone decarboxylase family protein</fullName>
    </submittedName>
</protein>
<dbReference type="GO" id="GO:0051920">
    <property type="term" value="F:peroxiredoxin activity"/>
    <property type="evidence" value="ECO:0007669"/>
    <property type="project" value="InterPro"/>
</dbReference>
<dbReference type="PANTHER" id="PTHR34846">
    <property type="entry name" value="4-CARBOXYMUCONOLACTONE DECARBOXYLASE FAMILY PROTEIN (AFU_ORTHOLOGUE AFUA_6G11590)"/>
    <property type="match status" value="1"/>
</dbReference>
<keyword evidence="3" id="KW-1185">Reference proteome</keyword>
<sequence>MTAPRIAPGSRREIGLVNHAICWVSGRVTGTNPPNLFTTLGRSRGLFRGWMWYSSKLMPFGRLSRRETELLILRIAHLRESEYEFTHHVRIGRRAGVRADDVERVKAGPDADGWSERERVLVRAIDELDADRDISDATWAAMCTQLSEQECIEVVMLSGQYESLATAIATLRIQTDR</sequence>
<dbReference type="EMBL" id="CP094970">
    <property type="protein sequence ID" value="UYM05381.1"/>
    <property type="molecule type" value="Genomic_DNA"/>
</dbReference>
<organism evidence="2 3">
    <name type="scientific">Solicola gregarius</name>
    <dbReference type="NCBI Taxonomy" id="2908642"/>
    <lineage>
        <taxon>Bacteria</taxon>
        <taxon>Bacillati</taxon>
        <taxon>Actinomycetota</taxon>
        <taxon>Actinomycetes</taxon>
        <taxon>Propionibacteriales</taxon>
        <taxon>Nocardioidaceae</taxon>
        <taxon>Solicola</taxon>
    </lineage>
</organism>
<proteinExistence type="predicted"/>
<dbReference type="InterPro" id="IPR003779">
    <property type="entry name" value="CMD-like"/>
</dbReference>
<dbReference type="AlphaFoldDB" id="A0AA46YLC7"/>